<dbReference type="CDD" id="cd20345">
    <property type="entry name" value="BRcat_RBR_HOIL1"/>
    <property type="match status" value="1"/>
</dbReference>
<dbReference type="PROSITE" id="PS00518">
    <property type="entry name" value="ZF_RING_1"/>
    <property type="match status" value="1"/>
</dbReference>
<keyword evidence="11" id="KW-0833">Ubl conjugation pathway</keyword>
<dbReference type="FunFam" id="2.30.30.380:FF:000007">
    <property type="entry name" value="RanBP-type and C3HC4-type zinc finger-containing protein 1"/>
    <property type="match status" value="1"/>
</dbReference>
<organism evidence="18 19">
    <name type="scientific">Solea senegalensis</name>
    <name type="common">Senegalese sole</name>
    <dbReference type="NCBI Taxonomy" id="28829"/>
    <lineage>
        <taxon>Eukaryota</taxon>
        <taxon>Metazoa</taxon>
        <taxon>Chordata</taxon>
        <taxon>Craniata</taxon>
        <taxon>Vertebrata</taxon>
        <taxon>Euteleostomi</taxon>
        <taxon>Actinopterygii</taxon>
        <taxon>Neopterygii</taxon>
        <taxon>Teleostei</taxon>
        <taxon>Neoteleostei</taxon>
        <taxon>Acanthomorphata</taxon>
        <taxon>Carangaria</taxon>
        <taxon>Pleuronectiformes</taxon>
        <taxon>Pleuronectoidei</taxon>
        <taxon>Soleidae</taxon>
        <taxon>Solea</taxon>
    </lineage>
</organism>
<keyword evidence="9" id="KW-0677">Repeat</keyword>
<dbReference type="FunFam" id="3.30.40.10:FF:000137">
    <property type="entry name" value="RanBP-type and C3HC4-type zinc finger-containing protein 1"/>
    <property type="match status" value="1"/>
</dbReference>
<dbReference type="SMART" id="SM00547">
    <property type="entry name" value="ZnF_RBZ"/>
    <property type="match status" value="1"/>
</dbReference>
<proteinExistence type="inferred from homology"/>
<dbReference type="SMART" id="SM00184">
    <property type="entry name" value="RING"/>
    <property type="match status" value="1"/>
</dbReference>
<comment type="pathway">
    <text evidence="2">Protein modification; protein ubiquitination.</text>
</comment>
<evidence type="ECO:0000256" key="11">
    <source>
        <dbReference type="ARBA" id="ARBA00022786"/>
    </source>
</evidence>
<evidence type="ECO:0000259" key="16">
    <source>
        <dbReference type="PROSITE" id="PS50199"/>
    </source>
</evidence>
<dbReference type="FunFam" id="1.20.120.1750:FF:000026">
    <property type="entry name" value="RANBP2-type and C3HC4-type zinc finger containing 1"/>
    <property type="match status" value="1"/>
</dbReference>
<dbReference type="InterPro" id="IPR000626">
    <property type="entry name" value="Ubiquitin-like_dom"/>
</dbReference>
<dbReference type="EMBL" id="JAGKHQ010000016">
    <property type="protein sequence ID" value="KAG7494568.1"/>
    <property type="molecule type" value="Genomic_DNA"/>
</dbReference>
<comment type="similarity">
    <text evidence="3">Belongs to the RBR family.</text>
</comment>
<dbReference type="EC" id="2.3.2.31" evidence="4"/>
<dbReference type="AlphaFoldDB" id="A0AAV6QNA3"/>
<evidence type="ECO:0000259" key="14">
    <source>
        <dbReference type="PROSITE" id="PS50053"/>
    </source>
</evidence>
<dbReference type="InterPro" id="IPR017907">
    <property type="entry name" value="Znf_RING_CS"/>
</dbReference>
<name>A0AAV6QNA3_SOLSE</name>
<evidence type="ECO:0000256" key="4">
    <source>
        <dbReference type="ARBA" id="ARBA00012251"/>
    </source>
</evidence>
<reference evidence="18 19" key="1">
    <citation type="journal article" date="2021" name="Sci. Rep.">
        <title>Chromosome anchoring in Senegalese sole (Solea senegalensis) reveals sex-associated markers and genome rearrangements in flatfish.</title>
        <authorList>
            <person name="Guerrero-Cozar I."/>
            <person name="Gomez-Garrido J."/>
            <person name="Berbel C."/>
            <person name="Martinez-Blanch J.F."/>
            <person name="Alioto T."/>
            <person name="Claros M.G."/>
            <person name="Gagnaire P.A."/>
            <person name="Manchado M."/>
        </authorList>
    </citation>
    <scope>NUCLEOTIDE SEQUENCE [LARGE SCALE GENOMIC DNA]</scope>
    <source>
        <strain evidence="18">Sse05_10M</strain>
    </source>
</reference>
<evidence type="ECO:0000256" key="7">
    <source>
        <dbReference type="ARBA" id="ARBA00022679"/>
    </source>
</evidence>
<dbReference type="PROSITE" id="PS50053">
    <property type="entry name" value="UBIQUITIN_2"/>
    <property type="match status" value="1"/>
</dbReference>
<evidence type="ECO:0000256" key="1">
    <source>
        <dbReference type="ARBA" id="ARBA00001798"/>
    </source>
</evidence>
<dbReference type="InterPro" id="IPR027370">
    <property type="entry name" value="Znf-RING_euk"/>
</dbReference>
<comment type="caution">
    <text evidence="18">The sequence shown here is derived from an EMBL/GenBank/DDBJ whole genome shotgun (WGS) entry which is preliminary data.</text>
</comment>
<dbReference type="InterPro" id="IPR001841">
    <property type="entry name" value="Znf_RING"/>
</dbReference>
<evidence type="ECO:0000313" key="19">
    <source>
        <dbReference type="Proteomes" id="UP000693946"/>
    </source>
</evidence>
<dbReference type="GO" id="GO:0043123">
    <property type="term" value="P:positive regulation of canonical NF-kappaB signal transduction"/>
    <property type="evidence" value="ECO:0007669"/>
    <property type="project" value="TreeGrafter"/>
</dbReference>
<dbReference type="Pfam" id="PF00641">
    <property type="entry name" value="Zn_ribbon_RanBP"/>
    <property type="match status" value="1"/>
</dbReference>
<evidence type="ECO:0000256" key="6">
    <source>
        <dbReference type="ARBA" id="ARBA00022553"/>
    </source>
</evidence>
<dbReference type="GO" id="GO:0061630">
    <property type="term" value="F:ubiquitin protein ligase activity"/>
    <property type="evidence" value="ECO:0007669"/>
    <property type="project" value="UniProtKB-EC"/>
</dbReference>
<dbReference type="PANTHER" id="PTHR22770">
    <property type="entry name" value="UBIQUITIN CONJUGATING ENZYME 7 INTERACTING PROTEIN-RELATED"/>
    <property type="match status" value="1"/>
</dbReference>
<evidence type="ECO:0000256" key="2">
    <source>
        <dbReference type="ARBA" id="ARBA00004906"/>
    </source>
</evidence>
<gene>
    <name evidence="18" type="ORF">JOB18_033124</name>
</gene>
<dbReference type="PANTHER" id="PTHR22770:SF35">
    <property type="entry name" value="RANBP-TYPE AND C3HC4-TYPE ZINC FINGER-CONTAINING PROTEIN 1"/>
    <property type="match status" value="1"/>
</dbReference>
<keyword evidence="8" id="KW-0479">Metal-binding</keyword>
<dbReference type="GO" id="GO:0043161">
    <property type="term" value="P:proteasome-mediated ubiquitin-dependent protein catabolic process"/>
    <property type="evidence" value="ECO:0007669"/>
    <property type="project" value="TreeGrafter"/>
</dbReference>
<comment type="catalytic activity">
    <reaction evidence="1">
        <text>[E2 ubiquitin-conjugating enzyme]-S-ubiquitinyl-L-cysteine + [acceptor protein]-L-lysine = [E2 ubiquitin-conjugating enzyme]-L-cysteine + [acceptor protein]-N(6)-ubiquitinyl-L-lysine.</text>
        <dbReference type="EC" id="2.3.2.31"/>
    </reaction>
</comment>
<evidence type="ECO:0000259" key="17">
    <source>
        <dbReference type="PROSITE" id="PS51873"/>
    </source>
</evidence>
<sequence length="539" mass="60667">MDFFIFSCTWSSAALNSYTGATMASETAPKVNLKEAEELALSLSEALSSGNSEEAVKLCQELSQLSLPVSVNINSQAYPQESIRLKVGVEDALSDTCIPMTLVVSLDMTIAQLKEKISHDYGFSPLLQRWVIGKRLARDKETLYNHGVRQNGDQAFLFIRSAHTVKLTRHQHNIDQEQQRIEGIVESMETMHLFPRGLGGGGGQKAAPPPLPAKPPTVPKPAVLPKPQLGWACTICTFVNKPTRPGCEMCGGERPENYKVPEIYQPDQEEILRIQQEKLAMLQYEQAQKEEREMNYMYLLATDEQNLISNATEIDCPICFNTVGPEEGIVLRECLHTFCRECLHETIVNSQDAEVACPDVCDSKLLDREIKALLTEEEHQRFLELRLIIAESRTDHSFHCQTPNCRGWCVYEDEVNEFLCELCQITNCILCKAIHTGMNCKDYQDDLRIRAQNDQAAQQTKLMLEALVQNGEAMKCPRCDVIVQKKDGCDWICCLMCKTEICWVTKQARWGPNGRGDTSGGCKCRVNNQPCHPNCQNCH</sequence>
<dbReference type="GO" id="GO:0097039">
    <property type="term" value="P:protein linear polyubiquitination"/>
    <property type="evidence" value="ECO:0007669"/>
    <property type="project" value="TreeGrafter"/>
</dbReference>
<dbReference type="InterPro" id="IPR047557">
    <property type="entry name" value="Rcat_RBR_HOIL1"/>
</dbReference>
<dbReference type="InterPro" id="IPR051628">
    <property type="entry name" value="LUBAC_E3_Ligases"/>
</dbReference>
<dbReference type="CDD" id="cd16633">
    <property type="entry name" value="mRING-HC-C3HC3D_RBR_HOIL1"/>
    <property type="match status" value="1"/>
</dbReference>
<dbReference type="Proteomes" id="UP000693946">
    <property type="component" value="Linkage Group LG4"/>
</dbReference>
<protein>
    <recommendedName>
        <fullName evidence="5">RanBP-type and C3HC4-type zinc finger-containing protein 1</fullName>
        <ecNumber evidence="4">2.3.2.31</ecNumber>
    </recommendedName>
</protein>
<feature type="domain" description="Ubiquitin-like" evidence="14">
    <location>
        <begin position="83"/>
        <end position="151"/>
    </location>
</feature>
<dbReference type="Pfam" id="PF25393">
    <property type="entry name" value="LTM"/>
    <property type="match status" value="1"/>
</dbReference>
<dbReference type="GO" id="GO:0008270">
    <property type="term" value="F:zinc ion binding"/>
    <property type="evidence" value="ECO:0007669"/>
    <property type="project" value="UniProtKB-KW"/>
</dbReference>
<keyword evidence="7" id="KW-0808">Transferase</keyword>
<dbReference type="PROSITE" id="PS50089">
    <property type="entry name" value="ZF_RING_2"/>
    <property type="match status" value="1"/>
</dbReference>
<dbReference type="GO" id="GO:0071797">
    <property type="term" value="C:LUBAC complex"/>
    <property type="evidence" value="ECO:0007669"/>
    <property type="project" value="TreeGrafter"/>
</dbReference>
<evidence type="ECO:0000256" key="5">
    <source>
        <dbReference type="ARBA" id="ARBA00017887"/>
    </source>
</evidence>
<keyword evidence="10 13" id="KW-0863">Zinc-finger</keyword>
<accession>A0AAV6QNA3</accession>
<dbReference type="InterPro" id="IPR047558">
    <property type="entry name" value="BRcat_RBR_HOIL1"/>
</dbReference>
<evidence type="ECO:0000256" key="10">
    <source>
        <dbReference type="ARBA" id="ARBA00022771"/>
    </source>
</evidence>
<feature type="domain" description="RanBP2-type" evidence="16">
    <location>
        <begin position="226"/>
        <end position="256"/>
    </location>
</feature>
<evidence type="ECO:0000259" key="15">
    <source>
        <dbReference type="PROSITE" id="PS50089"/>
    </source>
</evidence>
<evidence type="ECO:0000256" key="3">
    <source>
        <dbReference type="ARBA" id="ARBA00008278"/>
    </source>
</evidence>
<dbReference type="InterPro" id="IPR044066">
    <property type="entry name" value="TRIAD_supradom"/>
</dbReference>
<feature type="domain" description="RING-type" evidence="15">
    <location>
        <begin position="316"/>
        <end position="358"/>
    </location>
</feature>
<dbReference type="PROSITE" id="PS01358">
    <property type="entry name" value="ZF_RANBP2_1"/>
    <property type="match status" value="1"/>
</dbReference>
<dbReference type="InterPro" id="IPR047559">
    <property type="entry name" value="HOIL1_RBR_mRING-HC-C3HC3D"/>
</dbReference>
<dbReference type="FunFam" id="3.10.20.90:FF:000130">
    <property type="entry name" value="SHANK-associated RH domain interactor"/>
    <property type="match status" value="1"/>
</dbReference>
<evidence type="ECO:0000256" key="13">
    <source>
        <dbReference type="PROSITE-ProRule" id="PRU00322"/>
    </source>
</evidence>
<evidence type="ECO:0000313" key="18">
    <source>
        <dbReference type="EMBL" id="KAG7494568.1"/>
    </source>
</evidence>
<dbReference type="Pfam" id="PF13445">
    <property type="entry name" value="zf-RING_UBOX"/>
    <property type="match status" value="1"/>
</dbReference>
<dbReference type="PROSITE" id="PS50199">
    <property type="entry name" value="ZF_RANBP2_2"/>
    <property type="match status" value="1"/>
</dbReference>
<feature type="domain" description="RING-type" evidence="17">
    <location>
        <begin position="312"/>
        <end position="535"/>
    </location>
</feature>
<evidence type="ECO:0000256" key="9">
    <source>
        <dbReference type="ARBA" id="ARBA00022737"/>
    </source>
</evidence>
<keyword evidence="19" id="KW-1185">Reference proteome</keyword>
<dbReference type="InterPro" id="IPR057468">
    <property type="entry name" value="HOIL-1/Sharpin_LTM"/>
</dbReference>
<dbReference type="CDD" id="cd20358">
    <property type="entry name" value="Rcat_RBR_HOIL1"/>
    <property type="match status" value="1"/>
</dbReference>
<dbReference type="PROSITE" id="PS51873">
    <property type="entry name" value="TRIAD"/>
    <property type="match status" value="1"/>
</dbReference>
<dbReference type="GO" id="GO:0043130">
    <property type="term" value="F:ubiquitin binding"/>
    <property type="evidence" value="ECO:0007669"/>
    <property type="project" value="TreeGrafter"/>
</dbReference>
<dbReference type="InterPro" id="IPR001876">
    <property type="entry name" value="Znf_RanBP2"/>
</dbReference>
<keyword evidence="6" id="KW-0597">Phosphoprotein</keyword>
<evidence type="ECO:0000256" key="8">
    <source>
        <dbReference type="ARBA" id="ARBA00022723"/>
    </source>
</evidence>
<evidence type="ECO:0000256" key="12">
    <source>
        <dbReference type="ARBA" id="ARBA00022833"/>
    </source>
</evidence>
<keyword evidence="12" id="KW-0862">Zinc</keyword>